<evidence type="ECO:0000313" key="10">
    <source>
        <dbReference type="Proteomes" id="UP000752171"/>
    </source>
</evidence>
<evidence type="ECO:0000256" key="7">
    <source>
        <dbReference type="SAM" id="Coils"/>
    </source>
</evidence>
<dbReference type="InterPro" id="IPR030386">
    <property type="entry name" value="G_GB1_RHD3_dom"/>
</dbReference>
<dbReference type="GO" id="GO:0005525">
    <property type="term" value="F:GTP binding"/>
    <property type="evidence" value="ECO:0007669"/>
    <property type="project" value="UniProtKB-KW"/>
</dbReference>
<feature type="domain" description="GB1/RHD3-type G" evidence="8">
    <location>
        <begin position="34"/>
        <end position="282"/>
    </location>
</feature>
<dbReference type="GO" id="GO:0045087">
    <property type="term" value="P:innate immune response"/>
    <property type="evidence" value="ECO:0007669"/>
    <property type="project" value="UniProtKB-KW"/>
</dbReference>
<dbReference type="PANTHER" id="PTHR10751">
    <property type="entry name" value="GUANYLATE BINDING PROTEIN"/>
    <property type="match status" value="1"/>
</dbReference>
<dbReference type="Pfam" id="PF02263">
    <property type="entry name" value="GBP"/>
    <property type="match status" value="1"/>
</dbReference>
<evidence type="ECO:0000313" key="9">
    <source>
        <dbReference type="EMBL" id="KAG9271306.1"/>
    </source>
</evidence>
<dbReference type="GO" id="GO:0003924">
    <property type="term" value="F:GTPase activity"/>
    <property type="evidence" value="ECO:0007669"/>
    <property type="project" value="InterPro"/>
</dbReference>
<evidence type="ECO:0000256" key="6">
    <source>
        <dbReference type="PROSITE-ProRule" id="PRU01052"/>
    </source>
</evidence>
<gene>
    <name evidence="9" type="primary">GBP3</name>
    <name evidence="9" type="ORF">AMEX_G14210</name>
</gene>
<evidence type="ECO:0000256" key="2">
    <source>
        <dbReference type="ARBA" id="ARBA00022741"/>
    </source>
</evidence>
<reference evidence="9 10" key="1">
    <citation type="submission" date="2021-07" db="EMBL/GenBank/DDBJ databases">
        <authorList>
            <person name="Imarazene B."/>
            <person name="Zahm M."/>
            <person name="Klopp C."/>
            <person name="Cabau C."/>
            <person name="Beille S."/>
            <person name="Jouanno E."/>
            <person name="Castinel A."/>
            <person name="Lluch J."/>
            <person name="Gil L."/>
            <person name="Kuchtly C."/>
            <person name="Lopez Roques C."/>
            <person name="Donnadieu C."/>
            <person name="Parrinello H."/>
            <person name="Journot L."/>
            <person name="Du K."/>
            <person name="Schartl M."/>
            <person name="Retaux S."/>
            <person name="Guiguen Y."/>
        </authorList>
    </citation>
    <scope>NUCLEOTIDE SEQUENCE [LARGE SCALE GENOMIC DNA]</scope>
    <source>
        <strain evidence="9">Pach_M1</strain>
        <tissue evidence="9">Testis</tissue>
    </source>
</reference>
<keyword evidence="2" id="KW-0547">Nucleotide-binding</keyword>
<keyword evidence="3" id="KW-0378">Hydrolase</keyword>
<dbReference type="SUPFAM" id="SSF52540">
    <property type="entry name" value="P-loop containing nucleoside triphosphate hydrolases"/>
    <property type="match status" value="1"/>
</dbReference>
<keyword evidence="1" id="KW-0399">Innate immunity</keyword>
<dbReference type="PROSITE" id="PS51715">
    <property type="entry name" value="G_GB1_RHD3"/>
    <property type="match status" value="1"/>
</dbReference>
<dbReference type="InterPro" id="IPR036543">
    <property type="entry name" value="Guanylate-bd_C_sf"/>
</dbReference>
<protein>
    <submittedName>
        <fullName evidence="9">Guanylate-binding protein 1-like</fullName>
    </submittedName>
</protein>
<dbReference type="Pfam" id="PF02841">
    <property type="entry name" value="GBP_C"/>
    <property type="match status" value="1"/>
</dbReference>
<evidence type="ECO:0000259" key="8">
    <source>
        <dbReference type="PROSITE" id="PS51715"/>
    </source>
</evidence>
<comment type="caution">
    <text evidence="9">The sequence shown here is derived from an EMBL/GenBank/DDBJ whole genome shotgun (WGS) entry which is preliminary data.</text>
</comment>
<evidence type="ECO:0000256" key="4">
    <source>
        <dbReference type="ARBA" id="ARBA00022859"/>
    </source>
</evidence>
<dbReference type="OrthoDB" id="2135133at2759"/>
<evidence type="ECO:0000256" key="1">
    <source>
        <dbReference type="ARBA" id="ARBA00022588"/>
    </source>
</evidence>
<keyword evidence="7" id="KW-0175">Coiled coil</keyword>
<dbReference type="Proteomes" id="UP000752171">
    <property type="component" value="Unassembled WGS sequence"/>
</dbReference>
<keyword evidence="5" id="KW-0342">GTP-binding</keyword>
<dbReference type="InterPro" id="IPR015894">
    <property type="entry name" value="Guanylate-bd_N"/>
</dbReference>
<dbReference type="InterPro" id="IPR027417">
    <property type="entry name" value="P-loop_NTPase"/>
</dbReference>
<proteinExistence type="inferred from homology"/>
<organism evidence="9 10">
    <name type="scientific">Astyanax mexicanus</name>
    <name type="common">Blind cave fish</name>
    <name type="synonym">Astyanax fasciatus mexicanus</name>
    <dbReference type="NCBI Taxonomy" id="7994"/>
    <lineage>
        <taxon>Eukaryota</taxon>
        <taxon>Metazoa</taxon>
        <taxon>Chordata</taxon>
        <taxon>Craniata</taxon>
        <taxon>Vertebrata</taxon>
        <taxon>Euteleostomi</taxon>
        <taxon>Actinopterygii</taxon>
        <taxon>Neopterygii</taxon>
        <taxon>Teleostei</taxon>
        <taxon>Ostariophysi</taxon>
        <taxon>Characiformes</taxon>
        <taxon>Characoidei</taxon>
        <taxon>Acestrorhamphidae</taxon>
        <taxon>Acestrorhamphinae</taxon>
        <taxon>Astyanax</taxon>
    </lineage>
</organism>
<dbReference type="EMBL" id="JAICCE010000011">
    <property type="protein sequence ID" value="KAG9271306.1"/>
    <property type="molecule type" value="Genomic_DNA"/>
</dbReference>
<accession>A0A8T2LPJ0</accession>
<feature type="coiled-coil region" evidence="7">
    <location>
        <begin position="479"/>
        <end position="593"/>
    </location>
</feature>
<dbReference type="InterPro" id="IPR037684">
    <property type="entry name" value="GBP_C"/>
</dbReference>
<name>A0A8T2LPJ0_ASTMX</name>
<evidence type="ECO:0000256" key="3">
    <source>
        <dbReference type="ARBA" id="ARBA00022801"/>
    </source>
</evidence>
<dbReference type="InterPro" id="IPR003191">
    <property type="entry name" value="Guanylate-bd/ATL_C"/>
</dbReference>
<dbReference type="FunFam" id="3.40.50.300:FF:002830">
    <property type="entry name" value="Guanylate-binding protein 2"/>
    <property type="match status" value="1"/>
</dbReference>
<comment type="similarity">
    <text evidence="6">Belongs to the TRAFAC class dynamin-like GTPase superfamily. GB1/RHD3 GTPase family.</text>
</comment>
<dbReference type="CDD" id="cd16269">
    <property type="entry name" value="GBP_C"/>
    <property type="match status" value="1"/>
</dbReference>
<dbReference type="AlphaFoldDB" id="A0A8T2LPJ0"/>
<dbReference type="Gene3D" id="1.20.1000.10">
    <property type="entry name" value="Guanylate-binding protein, C-terminal domain"/>
    <property type="match status" value="1"/>
</dbReference>
<dbReference type="Gene3D" id="3.40.50.300">
    <property type="entry name" value="P-loop containing nucleotide triphosphate hydrolases"/>
    <property type="match status" value="1"/>
</dbReference>
<dbReference type="SUPFAM" id="SSF48340">
    <property type="entry name" value="Interferon-induced guanylate-binding protein 1 (GBP1), C-terminal domain"/>
    <property type="match status" value="1"/>
</dbReference>
<evidence type="ECO:0000256" key="5">
    <source>
        <dbReference type="ARBA" id="ARBA00023134"/>
    </source>
</evidence>
<keyword evidence="4" id="KW-0391">Immunity</keyword>
<dbReference type="CDD" id="cd01851">
    <property type="entry name" value="GBP"/>
    <property type="match status" value="1"/>
</dbReference>
<sequence>MSGVLMTEPVCLVENINGSLQVSDSATEYLERILQPVVVVSVVGLYRTGKSYLMNRLAGQQAGFALGSTIESKTKGIWMWCVPHPNIPEHTLVLLDTEGLGDVDKGDSRNDAWIFCLAVLLSSTLVYNSRGTIDNTALEKLHYITELAEHIRIKSPSPAGHEEEEEEEEEDSQFVQFFPNFIWTVRDFILELVIENKGRVTEDEYLDFALQLKKGFGQRVSSYNLPRQCIRNYFPTRKCFVFPLPASQDNMARLESLDQRDLSPGFLKATLQFCEYVFTQSKVKTLKGGHRVSGRMFSHLVRLYVETICSGKMPCLENAVVVMAKIENQTAVEEGIKMYQKEMEQVKSLFPVSIDEITTEHQRSSSVATAQFIKHSFKDENAEYLNIFTAKVNEQYLELVDQNMAASERRCQELLLDLYQVMSKRLQQGHYAQPGGYQLYCTDRDAIITHYQSEPNKGVQAEEVLQAFLTKRSEEANYILQTDQILTEKEKRIEEEKERTALTERQIKVAEEKKVEAERALQVERERQADSMEQLERKFEEEKRLQQEEMNQAIQRKMAEQEILMKNQFKEKAELLGQEIEQLKKEKEESSKGFFKDVLMPLIGVGKDVLGDFLNYKIMRKTLKMPF</sequence>